<dbReference type="SUPFAM" id="SSF55961">
    <property type="entry name" value="Bet v1-like"/>
    <property type="match status" value="1"/>
</dbReference>
<reference evidence="18" key="1">
    <citation type="submission" date="2021-03" db="EMBL/GenBank/DDBJ databases">
        <title>Chromosome level genome of the anhydrobiotic midge Polypedilum vanderplanki.</title>
        <authorList>
            <person name="Yoshida Y."/>
            <person name="Kikawada T."/>
            <person name="Gusev O."/>
        </authorList>
    </citation>
    <scope>NUCLEOTIDE SEQUENCE</scope>
    <source>
        <strain evidence="18">NIAS01</strain>
        <tissue evidence="18">Whole body or cell culture</tissue>
    </source>
</reference>
<comment type="pathway">
    <text evidence="3">Hormone biosynthesis.</text>
</comment>
<comment type="subcellular location">
    <subcellularLocation>
        <location evidence="2">Membrane</location>
    </subcellularLocation>
</comment>
<gene>
    <name evidence="18" type="ORF">PVAND_008424</name>
</gene>
<dbReference type="GO" id="GO:0046872">
    <property type="term" value="F:metal ion binding"/>
    <property type="evidence" value="ECO:0007669"/>
    <property type="project" value="UniProtKB-KW"/>
</dbReference>
<keyword evidence="6" id="KW-0479">Metal-binding</keyword>
<feature type="domain" description="Rieske" evidence="17">
    <location>
        <begin position="36"/>
        <end position="144"/>
    </location>
</feature>
<comment type="caution">
    <text evidence="18">The sequence shown here is derived from an EMBL/GenBank/DDBJ whole genome shotgun (WGS) entry which is preliminary data.</text>
</comment>
<keyword evidence="11" id="KW-0472">Membrane</keyword>
<comment type="catalytic activity">
    <reaction evidence="16">
        <text>cholesterol + NADPH + O2 + H(+) = 7-dehydrocholesterol + NADP(+) + 2 H2O</text>
        <dbReference type="Rhea" id="RHEA:45024"/>
        <dbReference type="ChEBI" id="CHEBI:15377"/>
        <dbReference type="ChEBI" id="CHEBI:15378"/>
        <dbReference type="ChEBI" id="CHEBI:15379"/>
        <dbReference type="ChEBI" id="CHEBI:16113"/>
        <dbReference type="ChEBI" id="CHEBI:17759"/>
        <dbReference type="ChEBI" id="CHEBI:57783"/>
        <dbReference type="ChEBI" id="CHEBI:58349"/>
        <dbReference type="EC" id="1.14.19.21"/>
    </reaction>
    <physiologicalReaction direction="left-to-right" evidence="16">
        <dbReference type="Rhea" id="RHEA:45025"/>
    </physiologicalReaction>
</comment>
<dbReference type="Gene3D" id="3.90.380.10">
    <property type="entry name" value="Naphthalene 1,2-dioxygenase Alpha Subunit, Chain A, domain 1"/>
    <property type="match status" value="1"/>
</dbReference>
<dbReference type="InterPro" id="IPR036922">
    <property type="entry name" value="Rieske_2Fe-2S_sf"/>
</dbReference>
<protein>
    <recommendedName>
        <fullName evidence="14">cholesterol 7-desaturase</fullName>
        <ecNumber evidence="14">1.14.19.21</ecNumber>
    </recommendedName>
</protein>
<dbReference type="GO" id="GO:0051537">
    <property type="term" value="F:2 iron, 2 sulfur cluster binding"/>
    <property type="evidence" value="ECO:0007669"/>
    <property type="project" value="UniProtKB-KW"/>
</dbReference>
<evidence type="ECO:0000256" key="15">
    <source>
        <dbReference type="ARBA" id="ARBA00047853"/>
    </source>
</evidence>
<dbReference type="InterPro" id="IPR045605">
    <property type="entry name" value="KshA-like_C"/>
</dbReference>
<evidence type="ECO:0000256" key="13">
    <source>
        <dbReference type="ARBA" id="ARBA00025729"/>
    </source>
</evidence>
<dbReference type="AlphaFoldDB" id="A0A9J6CAL0"/>
<sequence length="371" mass="42656">MLNTEDDSSDKRSAVNRARRLRKIGSKLPPPYPNGWFAIATSKEIMRGKAKNIECLGEHFVVFRASNSNEVFVLDAYCPHMGANLGVGGIVKNNCVECPFHQWRFNGDNGELVNIPYSENLSEVEKFAKIRKWISTEVNGIIFVWYHAENEQPWILPTVDEVNDGSWVYHGANEFTINCHIQDIPENGADRAHLTTVHGTNIAAGMDVCKSRESIFSFGTHIWDAKWAVNDDLKHQSIIKLTHVFNVLSFKLLKIDSDIRQIGPAFVILTIKTIFGNAVIFQTLTPLEPLVQKLSHYFYAPWYLAWFVKFLIWGETVNVGRDVMIWNSKEFIKNPLLPKEEKQIKLFRNWFSQFYSENSKSFQDAHQSLDW</sequence>
<evidence type="ECO:0000256" key="5">
    <source>
        <dbReference type="ARBA" id="ARBA00022714"/>
    </source>
</evidence>
<dbReference type="InterPro" id="IPR017941">
    <property type="entry name" value="Rieske_2Fe-2S"/>
</dbReference>
<evidence type="ECO:0000256" key="9">
    <source>
        <dbReference type="ARBA" id="ARBA00023004"/>
    </source>
</evidence>
<evidence type="ECO:0000313" key="18">
    <source>
        <dbReference type="EMBL" id="KAG5678787.1"/>
    </source>
</evidence>
<dbReference type="Proteomes" id="UP001107558">
    <property type="component" value="Chromosome 2"/>
</dbReference>
<dbReference type="GO" id="GO:0016020">
    <property type="term" value="C:membrane"/>
    <property type="evidence" value="ECO:0007669"/>
    <property type="project" value="UniProtKB-SubCell"/>
</dbReference>
<comment type="similarity">
    <text evidence="13">Belongs to the cholesterol 7-desaturase family.</text>
</comment>
<evidence type="ECO:0000259" key="17">
    <source>
        <dbReference type="PROSITE" id="PS51296"/>
    </source>
</evidence>
<dbReference type="GO" id="GO:0008203">
    <property type="term" value="P:cholesterol metabolic process"/>
    <property type="evidence" value="ECO:0007669"/>
    <property type="project" value="InterPro"/>
</dbReference>
<organism evidence="18 19">
    <name type="scientific">Polypedilum vanderplanki</name>
    <name type="common">Sleeping chironomid midge</name>
    <dbReference type="NCBI Taxonomy" id="319348"/>
    <lineage>
        <taxon>Eukaryota</taxon>
        <taxon>Metazoa</taxon>
        <taxon>Ecdysozoa</taxon>
        <taxon>Arthropoda</taxon>
        <taxon>Hexapoda</taxon>
        <taxon>Insecta</taxon>
        <taxon>Pterygota</taxon>
        <taxon>Neoptera</taxon>
        <taxon>Endopterygota</taxon>
        <taxon>Diptera</taxon>
        <taxon>Nematocera</taxon>
        <taxon>Chironomoidea</taxon>
        <taxon>Chironomidae</taxon>
        <taxon>Chironominae</taxon>
        <taxon>Polypedilum</taxon>
        <taxon>Polypedilum</taxon>
    </lineage>
</organism>
<keyword evidence="9" id="KW-0408">Iron</keyword>
<dbReference type="EMBL" id="JADBJN010000002">
    <property type="protein sequence ID" value="KAG5678787.1"/>
    <property type="molecule type" value="Genomic_DNA"/>
</dbReference>
<evidence type="ECO:0000256" key="12">
    <source>
        <dbReference type="ARBA" id="ARBA00025712"/>
    </source>
</evidence>
<keyword evidence="8" id="KW-0560">Oxidoreductase</keyword>
<dbReference type="PANTHER" id="PTHR21266:SF32">
    <property type="entry name" value="CHOLESTEROL 7-DESATURASE NVD"/>
    <property type="match status" value="1"/>
</dbReference>
<evidence type="ECO:0000256" key="4">
    <source>
        <dbReference type="ARBA" id="ARBA00022692"/>
    </source>
</evidence>
<dbReference type="GO" id="GO:0005737">
    <property type="term" value="C:cytoplasm"/>
    <property type="evidence" value="ECO:0007669"/>
    <property type="project" value="TreeGrafter"/>
</dbReference>
<keyword evidence="5" id="KW-0001">2Fe-2S</keyword>
<evidence type="ECO:0000256" key="1">
    <source>
        <dbReference type="ARBA" id="ARBA00001962"/>
    </source>
</evidence>
<comment type="catalytic activity">
    <reaction evidence="15">
        <text>cholesterol + NADH + O2 + H(+) = 7-dehydrocholesterol + NAD(+) + 2 H2O</text>
        <dbReference type="Rhea" id="RHEA:51644"/>
        <dbReference type="ChEBI" id="CHEBI:15377"/>
        <dbReference type="ChEBI" id="CHEBI:15378"/>
        <dbReference type="ChEBI" id="CHEBI:15379"/>
        <dbReference type="ChEBI" id="CHEBI:16113"/>
        <dbReference type="ChEBI" id="CHEBI:17759"/>
        <dbReference type="ChEBI" id="CHEBI:57540"/>
        <dbReference type="ChEBI" id="CHEBI:57945"/>
        <dbReference type="EC" id="1.14.19.21"/>
    </reaction>
    <physiologicalReaction direction="left-to-right" evidence="15">
        <dbReference type="Rhea" id="RHEA:51645"/>
    </physiologicalReaction>
</comment>
<dbReference type="PANTHER" id="PTHR21266">
    <property type="entry name" value="IRON-SULFUR DOMAIN CONTAINING PROTEIN"/>
    <property type="match status" value="1"/>
</dbReference>
<dbReference type="Pfam" id="PF00355">
    <property type="entry name" value="Rieske"/>
    <property type="match status" value="1"/>
</dbReference>
<dbReference type="Gene3D" id="2.102.10.10">
    <property type="entry name" value="Rieske [2Fe-2S] iron-sulphur domain"/>
    <property type="match status" value="1"/>
</dbReference>
<evidence type="ECO:0000256" key="3">
    <source>
        <dbReference type="ARBA" id="ARBA00004972"/>
    </source>
</evidence>
<dbReference type="PROSITE" id="PS51296">
    <property type="entry name" value="RIESKE"/>
    <property type="match status" value="1"/>
</dbReference>
<dbReference type="EC" id="1.14.19.21" evidence="14"/>
<dbReference type="InterPro" id="IPR050584">
    <property type="entry name" value="Cholesterol_7-desaturase"/>
</dbReference>
<evidence type="ECO:0000256" key="8">
    <source>
        <dbReference type="ARBA" id="ARBA00023002"/>
    </source>
</evidence>
<keyword evidence="7" id="KW-1133">Transmembrane helix</keyword>
<dbReference type="Pfam" id="PF19298">
    <property type="entry name" value="KshA_C"/>
    <property type="match status" value="1"/>
</dbReference>
<evidence type="ECO:0000313" key="19">
    <source>
        <dbReference type="Proteomes" id="UP001107558"/>
    </source>
</evidence>
<evidence type="ECO:0000256" key="7">
    <source>
        <dbReference type="ARBA" id="ARBA00022989"/>
    </source>
</evidence>
<comment type="cofactor">
    <cofactor evidence="1">
        <name>Fe cation</name>
        <dbReference type="ChEBI" id="CHEBI:24875"/>
    </cofactor>
</comment>
<keyword evidence="19" id="KW-1185">Reference proteome</keyword>
<evidence type="ECO:0000256" key="2">
    <source>
        <dbReference type="ARBA" id="ARBA00004370"/>
    </source>
</evidence>
<name>A0A9J6CAL0_POLVA</name>
<evidence type="ECO:0000256" key="16">
    <source>
        <dbReference type="ARBA" id="ARBA00049548"/>
    </source>
</evidence>
<comment type="pathway">
    <text evidence="12">Steroid hormone biosynthesis; dafachronic acid biosynthesis.</text>
</comment>
<dbReference type="OrthoDB" id="426882at2759"/>
<dbReference type="GO" id="GO:0170056">
    <property type="term" value="F:cholesterol 7-desaturase [NAD(P)H] activity"/>
    <property type="evidence" value="ECO:0007669"/>
    <property type="project" value="UniProtKB-EC"/>
</dbReference>
<evidence type="ECO:0000256" key="10">
    <source>
        <dbReference type="ARBA" id="ARBA00023014"/>
    </source>
</evidence>
<keyword evidence="4" id="KW-0812">Transmembrane</keyword>
<evidence type="ECO:0000256" key="11">
    <source>
        <dbReference type="ARBA" id="ARBA00023136"/>
    </source>
</evidence>
<dbReference type="SUPFAM" id="SSF50022">
    <property type="entry name" value="ISP domain"/>
    <property type="match status" value="1"/>
</dbReference>
<evidence type="ECO:0000256" key="14">
    <source>
        <dbReference type="ARBA" id="ARBA00026095"/>
    </source>
</evidence>
<proteinExistence type="inferred from homology"/>
<evidence type="ECO:0000256" key="6">
    <source>
        <dbReference type="ARBA" id="ARBA00022723"/>
    </source>
</evidence>
<accession>A0A9J6CAL0</accession>
<keyword evidence="10" id="KW-0411">Iron-sulfur</keyword>